<dbReference type="AlphaFoldDB" id="A0A433SML3"/>
<evidence type="ECO:0000256" key="8">
    <source>
        <dbReference type="ARBA" id="ARBA00023224"/>
    </source>
</evidence>
<dbReference type="Proteomes" id="UP000271974">
    <property type="component" value="Unassembled WGS sequence"/>
</dbReference>
<gene>
    <name evidence="12" type="ORF">EGW08_021840</name>
</gene>
<accession>A0A433SML3</accession>
<evidence type="ECO:0000313" key="12">
    <source>
        <dbReference type="EMBL" id="RUS70396.1"/>
    </source>
</evidence>
<feature type="transmembrane region" description="Helical" evidence="10">
    <location>
        <begin position="130"/>
        <end position="153"/>
    </location>
</feature>
<organism evidence="12 13">
    <name type="scientific">Elysia chlorotica</name>
    <name type="common">Eastern emerald elysia</name>
    <name type="synonym">Sea slug</name>
    <dbReference type="NCBI Taxonomy" id="188477"/>
    <lineage>
        <taxon>Eukaryota</taxon>
        <taxon>Metazoa</taxon>
        <taxon>Spiralia</taxon>
        <taxon>Lophotrochozoa</taxon>
        <taxon>Mollusca</taxon>
        <taxon>Gastropoda</taxon>
        <taxon>Heterobranchia</taxon>
        <taxon>Euthyneura</taxon>
        <taxon>Panpulmonata</taxon>
        <taxon>Sacoglossa</taxon>
        <taxon>Placobranchoidea</taxon>
        <taxon>Plakobranchidae</taxon>
        <taxon>Elysia</taxon>
    </lineage>
</organism>
<dbReference type="PANTHER" id="PTHR24249:SF372">
    <property type="entry name" value="G-PROTEIN COUPLED RECEPTORS FAMILY 1 PROFILE DOMAIN-CONTAINING PROTEIN"/>
    <property type="match status" value="1"/>
</dbReference>
<feature type="transmembrane region" description="Helical" evidence="10">
    <location>
        <begin position="363"/>
        <end position="386"/>
    </location>
</feature>
<dbReference type="InterPro" id="IPR000276">
    <property type="entry name" value="GPCR_Rhodpsn"/>
</dbReference>
<comment type="caution">
    <text evidence="12">The sequence shown here is derived from an EMBL/GenBank/DDBJ whole genome shotgun (WGS) entry which is preliminary data.</text>
</comment>
<evidence type="ECO:0000256" key="5">
    <source>
        <dbReference type="ARBA" id="ARBA00023040"/>
    </source>
</evidence>
<evidence type="ECO:0000256" key="4">
    <source>
        <dbReference type="ARBA" id="ARBA00022989"/>
    </source>
</evidence>
<dbReference type="OrthoDB" id="6200901at2759"/>
<dbReference type="EMBL" id="RQTK01001418">
    <property type="protein sequence ID" value="RUS70396.1"/>
    <property type="molecule type" value="Genomic_DNA"/>
</dbReference>
<feature type="transmembrane region" description="Helical" evidence="10">
    <location>
        <begin position="173"/>
        <end position="198"/>
    </location>
</feature>
<evidence type="ECO:0000256" key="10">
    <source>
        <dbReference type="SAM" id="Phobius"/>
    </source>
</evidence>
<keyword evidence="5" id="KW-0297">G-protein coupled receptor</keyword>
<evidence type="ECO:0000256" key="3">
    <source>
        <dbReference type="ARBA" id="ARBA00022692"/>
    </source>
</evidence>
<name>A0A433SML3_ELYCH</name>
<feature type="domain" description="G-protein coupled receptors family 1 profile" evidence="11">
    <location>
        <begin position="33"/>
        <end position="421"/>
    </location>
</feature>
<dbReference type="InterPro" id="IPR050569">
    <property type="entry name" value="TAAR"/>
</dbReference>
<feature type="region of interest" description="Disordered" evidence="9">
    <location>
        <begin position="236"/>
        <end position="281"/>
    </location>
</feature>
<keyword evidence="8" id="KW-0807">Transducer</keyword>
<keyword evidence="13" id="KW-1185">Reference proteome</keyword>
<evidence type="ECO:0000313" key="13">
    <source>
        <dbReference type="Proteomes" id="UP000271974"/>
    </source>
</evidence>
<keyword evidence="3 10" id="KW-0812">Transmembrane</keyword>
<feature type="transmembrane region" description="Helical" evidence="10">
    <location>
        <begin position="56"/>
        <end position="75"/>
    </location>
</feature>
<dbReference type="CDD" id="cd00637">
    <property type="entry name" value="7tm_classA_rhodopsin-like"/>
    <property type="match status" value="1"/>
</dbReference>
<feature type="transmembrane region" description="Helical" evidence="10">
    <location>
        <begin position="95"/>
        <end position="118"/>
    </location>
</feature>
<keyword evidence="4 10" id="KW-1133">Transmembrane helix</keyword>
<feature type="transmembrane region" description="Helical" evidence="10">
    <location>
        <begin position="24"/>
        <end position="44"/>
    </location>
</feature>
<dbReference type="Gene3D" id="1.20.1070.10">
    <property type="entry name" value="Rhodopsin 7-helix transmembrane proteins"/>
    <property type="match status" value="2"/>
</dbReference>
<protein>
    <recommendedName>
        <fullName evidence="11">G-protein coupled receptors family 1 profile domain-containing protein</fullName>
    </recommendedName>
</protein>
<dbReference type="GO" id="GO:0004930">
    <property type="term" value="F:G protein-coupled receptor activity"/>
    <property type="evidence" value="ECO:0007669"/>
    <property type="project" value="UniProtKB-KW"/>
</dbReference>
<keyword evidence="7" id="KW-0675">Receptor</keyword>
<dbReference type="GO" id="GO:0005886">
    <property type="term" value="C:plasma membrane"/>
    <property type="evidence" value="ECO:0007669"/>
    <property type="project" value="UniProtKB-SubCell"/>
</dbReference>
<evidence type="ECO:0000256" key="2">
    <source>
        <dbReference type="ARBA" id="ARBA00022475"/>
    </source>
</evidence>
<comment type="subcellular location">
    <subcellularLocation>
        <location evidence="1">Cell membrane</location>
        <topology evidence="1">Multi-pass membrane protein</topology>
    </subcellularLocation>
</comment>
<sequence length="447" mass="49033">MNNSTTDSIQGNRNSIQHASSNNIWFGIIGFIANSLSTMLVLMCKSLRTHQKISTMSLVLNDLIFMASVTAYGLLSHLSGMDLVLKLCWPVVYATLSSHAVTFATISYITFTSYWAVFKPHQFQTLTGTIGTVATIVCIWIASWLFVLACIRFDFPVKERGCSLYLLVPGVGMIMWATVPIVCTGFVTIVNINILLFLKRPRNVKNARVGPREAPWRCGAPQLCGMGDVTRREVSDPRRSAHVIHVRPSCSTKQEIGGNPPNIATTEDRSSDSGRGSDSLNLRQENTSEHVLHPAAFSGLQLLDVPQTFAGNRKSNENVQTMAGSSARANIDTHTCPSTSTNVQGGVPDAGAGPVNRRKSKAIITLVLLTLFSCLFSLPEVILFLATGIQPDNRQYILNSNFAKFCKLFTGINALADPILYCWRLINWASVRSYVVSRWRAVAGVNT</sequence>
<dbReference type="PROSITE" id="PS50262">
    <property type="entry name" value="G_PROTEIN_RECEP_F1_2"/>
    <property type="match status" value="1"/>
</dbReference>
<proteinExistence type="predicted"/>
<dbReference type="PANTHER" id="PTHR24249">
    <property type="entry name" value="HISTAMINE RECEPTOR-RELATED G-PROTEIN COUPLED RECEPTOR"/>
    <property type="match status" value="1"/>
</dbReference>
<evidence type="ECO:0000256" key="1">
    <source>
        <dbReference type="ARBA" id="ARBA00004651"/>
    </source>
</evidence>
<evidence type="ECO:0000256" key="6">
    <source>
        <dbReference type="ARBA" id="ARBA00023136"/>
    </source>
</evidence>
<evidence type="ECO:0000259" key="11">
    <source>
        <dbReference type="PROSITE" id="PS50262"/>
    </source>
</evidence>
<evidence type="ECO:0000256" key="7">
    <source>
        <dbReference type="ARBA" id="ARBA00023170"/>
    </source>
</evidence>
<reference evidence="12 13" key="1">
    <citation type="submission" date="2019-01" db="EMBL/GenBank/DDBJ databases">
        <title>A draft genome assembly of the solar-powered sea slug Elysia chlorotica.</title>
        <authorList>
            <person name="Cai H."/>
            <person name="Li Q."/>
            <person name="Fang X."/>
            <person name="Li J."/>
            <person name="Curtis N.E."/>
            <person name="Altenburger A."/>
            <person name="Shibata T."/>
            <person name="Feng M."/>
            <person name="Maeda T."/>
            <person name="Schwartz J.A."/>
            <person name="Shigenobu S."/>
            <person name="Lundholm N."/>
            <person name="Nishiyama T."/>
            <person name="Yang H."/>
            <person name="Hasebe M."/>
            <person name="Li S."/>
            <person name="Pierce S.K."/>
            <person name="Wang J."/>
        </authorList>
    </citation>
    <scope>NUCLEOTIDE SEQUENCE [LARGE SCALE GENOMIC DNA]</scope>
    <source>
        <strain evidence="12">EC2010</strain>
        <tissue evidence="12">Whole organism of an adult</tissue>
    </source>
</reference>
<dbReference type="Pfam" id="PF00001">
    <property type="entry name" value="7tm_1"/>
    <property type="match status" value="1"/>
</dbReference>
<keyword evidence="2" id="KW-1003">Cell membrane</keyword>
<evidence type="ECO:0000256" key="9">
    <source>
        <dbReference type="SAM" id="MobiDB-lite"/>
    </source>
</evidence>
<dbReference type="SUPFAM" id="SSF81321">
    <property type="entry name" value="Family A G protein-coupled receptor-like"/>
    <property type="match status" value="1"/>
</dbReference>
<keyword evidence="6 10" id="KW-0472">Membrane</keyword>
<dbReference type="InterPro" id="IPR017452">
    <property type="entry name" value="GPCR_Rhodpsn_7TM"/>
</dbReference>